<proteinExistence type="predicted"/>
<sequence length="129" mass="15445">MTMRRFYNEIKGLKLQVLPNHNKLMLFVHFTKKNLQKGLDNYQAKYIQTSFVDPLLHVWFGGTIFSCLVALPEKRCHIKHAKEHGHCPRSYKWYIPSIFQFFFLFSAFLLNFMGKEFGWSKKKNMEFVC</sequence>
<dbReference type="Proteomes" id="UP000315295">
    <property type="component" value="Unassembled WGS sequence"/>
</dbReference>
<reference evidence="2 3" key="1">
    <citation type="journal article" date="2019" name="G3 (Bethesda)">
        <title>Sequencing of a Wild Apple (Malus baccata) Genome Unravels the Differences Between Cultivated and Wild Apple Species Regarding Disease Resistance and Cold Tolerance.</title>
        <authorList>
            <person name="Chen X."/>
        </authorList>
    </citation>
    <scope>NUCLEOTIDE SEQUENCE [LARGE SCALE GENOMIC DNA]</scope>
    <source>
        <strain evidence="3">cv. Shandingzi</strain>
        <tissue evidence="2">Leaves</tissue>
    </source>
</reference>
<keyword evidence="1" id="KW-0472">Membrane</keyword>
<comment type="caution">
    <text evidence="2">The sequence shown here is derived from an EMBL/GenBank/DDBJ whole genome shotgun (WGS) entry which is preliminary data.</text>
</comment>
<dbReference type="STRING" id="106549.A0A540LDD5"/>
<gene>
    <name evidence="2" type="ORF">C1H46_030158</name>
</gene>
<protein>
    <submittedName>
        <fullName evidence="2">Uncharacterized protein</fullName>
    </submittedName>
</protein>
<keyword evidence="1" id="KW-0812">Transmembrane</keyword>
<dbReference type="AlphaFoldDB" id="A0A540LDD5"/>
<evidence type="ECO:0000313" key="2">
    <source>
        <dbReference type="EMBL" id="TQD84292.1"/>
    </source>
</evidence>
<dbReference type="EMBL" id="VIEB01000644">
    <property type="protein sequence ID" value="TQD84292.1"/>
    <property type="molecule type" value="Genomic_DNA"/>
</dbReference>
<keyword evidence="3" id="KW-1185">Reference proteome</keyword>
<keyword evidence="1" id="KW-1133">Transmembrane helix</keyword>
<dbReference type="PANTHER" id="PTHR36059:SF2">
    <property type="entry name" value="OS02G0175800 PROTEIN"/>
    <property type="match status" value="1"/>
</dbReference>
<accession>A0A540LDD5</accession>
<evidence type="ECO:0000256" key="1">
    <source>
        <dbReference type="SAM" id="Phobius"/>
    </source>
</evidence>
<organism evidence="2 3">
    <name type="scientific">Malus baccata</name>
    <name type="common">Siberian crab apple</name>
    <name type="synonym">Pyrus baccata</name>
    <dbReference type="NCBI Taxonomy" id="106549"/>
    <lineage>
        <taxon>Eukaryota</taxon>
        <taxon>Viridiplantae</taxon>
        <taxon>Streptophyta</taxon>
        <taxon>Embryophyta</taxon>
        <taxon>Tracheophyta</taxon>
        <taxon>Spermatophyta</taxon>
        <taxon>Magnoliopsida</taxon>
        <taxon>eudicotyledons</taxon>
        <taxon>Gunneridae</taxon>
        <taxon>Pentapetalae</taxon>
        <taxon>rosids</taxon>
        <taxon>fabids</taxon>
        <taxon>Rosales</taxon>
        <taxon>Rosaceae</taxon>
        <taxon>Amygdaloideae</taxon>
        <taxon>Maleae</taxon>
        <taxon>Malus</taxon>
    </lineage>
</organism>
<feature type="transmembrane region" description="Helical" evidence="1">
    <location>
        <begin position="93"/>
        <end position="113"/>
    </location>
</feature>
<name>A0A540LDD5_MALBA</name>
<dbReference type="PANTHER" id="PTHR36059">
    <property type="entry name" value="OS02G0175800 PROTEIN"/>
    <property type="match status" value="1"/>
</dbReference>
<feature type="transmembrane region" description="Helical" evidence="1">
    <location>
        <begin position="55"/>
        <end position="72"/>
    </location>
</feature>
<evidence type="ECO:0000313" key="3">
    <source>
        <dbReference type="Proteomes" id="UP000315295"/>
    </source>
</evidence>